<dbReference type="AlphaFoldDB" id="A0A0S3RKN4"/>
<reference evidence="1 2" key="1">
    <citation type="journal article" date="2015" name="Sci. Rep.">
        <title>The power of single molecule real-time sequencing technology in the de novo assembly of a eukaryotic genome.</title>
        <authorList>
            <person name="Sakai H."/>
            <person name="Naito K."/>
            <person name="Ogiso-Tanaka E."/>
            <person name="Takahashi Y."/>
            <person name="Iseki K."/>
            <person name="Muto C."/>
            <person name="Satou K."/>
            <person name="Teruya K."/>
            <person name="Shiroma A."/>
            <person name="Shimoji M."/>
            <person name="Hirano T."/>
            <person name="Itoh T."/>
            <person name="Kaga A."/>
            <person name="Tomooka N."/>
        </authorList>
    </citation>
    <scope>NUCLEOTIDE SEQUENCE [LARGE SCALE GENOMIC DNA]</scope>
    <source>
        <strain evidence="2">cv. Shumari</strain>
    </source>
</reference>
<evidence type="ECO:0000313" key="2">
    <source>
        <dbReference type="Proteomes" id="UP000291084"/>
    </source>
</evidence>
<gene>
    <name evidence="1" type="primary">Vigan.03G082000</name>
    <name evidence="1" type="ORF">VIGAN_03082000</name>
</gene>
<keyword evidence="2" id="KW-1185">Reference proteome</keyword>
<dbReference type="Proteomes" id="UP000291084">
    <property type="component" value="Chromosome 3"/>
</dbReference>
<name>A0A0S3RKN4_PHAAN</name>
<dbReference type="EMBL" id="AP015036">
    <property type="protein sequence ID" value="BAT81155.1"/>
    <property type="molecule type" value="Genomic_DNA"/>
</dbReference>
<organism evidence="1 2">
    <name type="scientific">Vigna angularis var. angularis</name>
    <dbReference type="NCBI Taxonomy" id="157739"/>
    <lineage>
        <taxon>Eukaryota</taxon>
        <taxon>Viridiplantae</taxon>
        <taxon>Streptophyta</taxon>
        <taxon>Embryophyta</taxon>
        <taxon>Tracheophyta</taxon>
        <taxon>Spermatophyta</taxon>
        <taxon>Magnoliopsida</taxon>
        <taxon>eudicotyledons</taxon>
        <taxon>Gunneridae</taxon>
        <taxon>Pentapetalae</taxon>
        <taxon>rosids</taxon>
        <taxon>fabids</taxon>
        <taxon>Fabales</taxon>
        <taxon>Fabaceae</taxon>
        <taxon>Papilionoideae</taxon>
        <taxon>50 kb inversion clade</taxon>
        <taxon>NPAAA clade</taxon>
        <taxon>indigoferoid/millettioid clade</taxon>
        <taxon>Phaseoleae</taxon>
        <taxon>Vigna</taxon>
    </lineage>
</organism>
<accession>A0A0S3RKN4</accession>
<protein>
    <submittedName>
        <fullName evidence="1">Uncharacterized protein</fullName>
    </submittedName>
</protein>
<feature type="non-terminal residue" evidence="1">
    <location>
        <position position="1"/>
    </location>
</feature>
<evidence type="ECO:0000313" key="1">
    <source>
        <dbReference type="EMBL" id="BAT81155.1"/>
    </source>
</evidence>
<proteinExistence type="predicted"/>
<sequence length="138" mass="16017">HLFSFAFKPSPSTFNLQPSNSHTPFHDPFTFLHHKILQRQKHKVYIKHSQESTKKVDFGYCNPLQLEEASKGIALIPNLRFITFSFSSFFNVWDHAIPLDSSFGGFYCFSWFCWTISNHCSCLTNCILHTQDSNTIHV</sequence>